<dbReference type="PANTHER" id="PTHR22674:SF6">
    <property type="entry name" value="NTPASE KAP FAMILY P-LOOP DOMAIN-CONTAINING PROTEIN 1"/>
    <property type="match status" value="1"/>
</dbReference>
<dbReference type="InterPro" id="IPR027417">
    <property type="entry name" value="P-loop_NTPase"/>
</dbReference>
<protein>
    <recommendedName>
        <fullName evidence="1">KAP NTPase domain-containing protein</fullName>
    </recommendedName>
</protein>
<organism evidence="2 3">
    <name type="scientific">Aggregatimonas sangjinii</name>
    <dbReference type="NCBI Taxonomy" id="2583587"/>
    <lineage>
        <taxon>Bacteria</taxon>
        <taxon>Pseudomonadati</taxon>
        <taxon>Bacteroidota</taxon>
        <taxon>Flavobacteriia</taxon>
        <taxon>Flavobacteriales</taxon>
        <taxon>Flavobacteriaceae</taxon>
        <taxon>Aggregatimonas</taxon>
    </lineage>
</organism>
<sequence>MNIKHSEIEINSENPFANCKLDRQKYAQVLTDIIDSYADGFVLAINNKWGTGKTTFVKMWEQELKNKKYQTVYFNAWENDFENNPLTALMGELKTLTTQVTEREFKLTLKKAATLTKHIAPIVAQTVAERYINTEGIKDAIVGVTKGLSDVFENDVNEYSKKKKGISEFRESLSKFIADTNKGKPVVFIIDELDRCRPNYAVSILEQIKHFFSVPNIVFVLSIDKKQLGNAIRGVYGSDKIDADEYLRRFIDIEYSIPEPESDLFYNYLYDYFGFDEFLNSPERIEHSELQQDKERFLLICKLLFTNSAIPLRQQEKIFALARISLRTFNENSYVVPSIYLFLIFLKVVHSEFYENLEHKQLTMPQLQESFLKTIKHNKNENTERELMWLEAYLLLYYNNYLTPRYYRKKIYERDTETGKNKLLITSVINKNEEIKFLKIFEHMDYLGNMGDLNLGYFFSKINLLQKLHI</sequence>
<proteinExistence type="predicted"/>
<dbReference type="AlphaFoldDB" id="A0A5B7SUE2"/>
<feature type="domain" description="KAP NTPase" evidence="1">
    <location>
        <begin position="23"/>
        <end position="287"/>
    </location>
</feature>
<dbReference type="InterPro" id="IPR011646">
    <property type="entry name" value="KAP_P-loop"/>
</dbReference>
<evidence type="ECO:0000313" key="3">
    <source>
        <dbReference type="Proteomes" id="UP000310017"/>
    </source>
</evidence>
<keyword evidence="3" id="KW-1185">Reference proteome</keyword>
<dbReference type="Gene3D" id="3.40.50.300">
    <property type="entry name" value="P-loop containing nucleotide triphosphate hydrolases"/>
    <property type="match status" value="1"/>
</dbReference>
<reference evidence="2 3" key="1">
    <citation type="submission" date="2019-05" db="EMBL/GenBank/DDBJ databases">
        <title>Genome sequencing of F202Z8.</title>
        <authorList>
            <person name="Kwon Y.M."/>
        </authorList>
    </citation>
    <scope>NUCLEOTIDE SEQUENCE [LARGE SCALE GENOMIC DNA]</scope>
    <source>
        <strain evidence="2 3">F202Z8</strain>
    </source>
</reference>
<dbReference type="KEGG" id="asag:FGM00_11830"/>
<name>A0A5B7SUE2_9FLAO</name>
<dbReference type="InterPro" id="IPR052754">
    <property type="entry name" value="NTPase_KAP_P-loop"/>
</dbReference>
<dbReference type="OrthoDB" id="88903at2"/>
<dbReference type="Proteomes" id="UP000310017">
    <property type="component" value="Chromosome"/>
</dbReference>
<evidence type="ECO:0000259" key="1">
    <source>
        <dbReference type="Pfam" id="PF07693"/>
    </source>
</evidence>
<dbReference type="RefSeq" id="WP_138853107.1">
    <property type="nucleotide sequence ID" value="NZ_CP040710.1"/>
</dbReference>
<gene>
    <name evidence="2" type="ORF">FGM00_11830</name>
</gene>
<evidence type="ECO:0000313" key="2">
    <source>
        <dbReference type="EMBL" id="QCX00763.1"/>
    </source>
</evidence>
<dbReference type="SUPFAM" id="SSF52540">
    <property type="entry name" value="P-loop containing nucleoside triphosphate hydrolases"/>
    <property type="match status" value="1"/>
</dbReference>
<dbReference type="PANTHER" id="PTHR22674">
    <property type="entry name" value="NTPASE, KAP FAMILY P-LOOP DOMAIN-CONTAINING 1"/>
    <property type="match status" value="1"/>
</dbReference>
<dbReference type="Pfam" id="PF07693">
    <property type="entry name" value="KAP_NTPase"/>
    <property type="match status" value="1"/>
</dbReference>
<dbReference type="EMBL" id="CP040710">
    <property type="protein sequence ID" value="QCX00763.1"/>
    <property type="molecule type" value="Genomic_DNA"/>
</dbReference>
<accession>A0A5B7SUE2</accession>